<dbReference type="RefSeq" id="WP_164028903.1">
    <property type="nucleotide sequence ID" value="NZ_JAABOQ010000001.1"/>
</dbReference>
<evidence type="ECO:0000313" key="2">
    <source>
        <dbReference type="EMBL" id="NER15626.1"/>
    </source>
</evidence>
<reference evidence="2 3" key="1">
    <citation type="submission" date="2020-01" db="EMBL/GenBank/DDBJ databases">
        <title>Spongiivirga citrea KCTC 32990T.</title>
        <authorList>
            <person name="Wang G."/>
        </authorList>
    </citation>
    <scope>NUCLEOTIDE SEQUENCE [LARGE SCALE GENOMIC DNA]</scope>
    <source>
        <strain evidence="2 3">KCTC 32990</strain>
    </source>
</reference>
<dbReference type="PRINTS" id="PR00420">
    <property type="entry name" value="RNGMNOXGNASE"/>
</dbReference>
<dbReference type="PANTHER" id="PTHR42685:SF22">
    <property type="entry name" value="CONDITIONED MEDIUM FACTOR RECEPTOR 1"/>
    <property type="match status" value="1"/>
</dbReference>
<accession>A0A6M0CCV4</accession>
<dbReference type="InterPro" id="IPR002938">
    <property type="entry name" value="FAD-bd"/>
</dbReference>
<sequence>MKKKFQVVIIGGGLGGLTTALHLSKSNIECLIIEKSAYPSHKVCGEYVSNEVLPYLQYLGVDPILANAKNISKYLISTKKGKTVHGKLDLGGFGISRYCLDNLMFKQLQEAGGILYQDQVVAVQFNNDEFQIKTANRTEFVAQFVVGAFGKRSNLDKYLDRDFIQKKSHWLAIKAHYQANFDDSLVALHNFDGGYCGLSKVENDMVNVCYLVTYNSFKKEKDVEAFQKNVMTTNPHLKKFFQDAIPDFDQPLSISQVSFEKKEPIEKHLLMVGDTAGLIHPLCGNGMAMAIHAAKICSEALIQFFSGDLPSRNEVEKVYKNDWKLNFSKRLKTGRLLSKVFLNNRLSNIMMNSSQVFPELVPQIINKTHGDILTLESP</sequence>
<feature type="domain" description="FAD-binding" evidence="1">
    <location>
        <begin position="5"/>
        <end position="307"/>
    </location>
</feature>
<dbReference type="Pfam" id="PF01494">
    <property type="entry name" value="FAD_binding_3"/>
    <property type="match status" value="1"/>
</dbReference>
<protein>
    <submittedName>
        <fullName evidence="2">NAD(P)-binding protein</fullName>
    </submittedName>
</protein>
<comment type="caution">
    <text evidence="2">The sequence shown here is derived from an EMBL/GenBank/DDBJ whole genome shotgun (WGS) entry which is preliminary data.</text>
</comment>
<keyword evidence="3" id="KW-1185">Reference proteome</keyword>
<evidence type="ECO:0000313" key="3">
    <source>
        <dbReference type="Proteomes" id="UP000474296"/>
    </source>
</evidence>
<dbReference type="SUPFAM" id="SSF51905">
    <property type="entry name" value="FAD/NAD(P)-binding domain"/>
    <property type="match status" value="1"/>
</dbReference>
<name>A0A6M0CCV4_9FLAO</name>
<dbReference type="Proteomes" id="UP000474296">
    <property type="component" value="Unassembled WGS sequence"/>
</dbReference>
<proteinExistence type="predicted"/>
<dbReference type="Gene3D" id="3.50.50.60">
    <property type="entry name" value="FAD/NAD(P)-binding domain"/>
    <property type="match status" value="1"/>
</dbReference>
<dbReference type="InterPro" id="IPR050407">
    <property type="entry name" value="Geranylgeranyl_reductase"/>
</dbReference>
<dbReference type="EMBL" id="JAABOQ010000001">
    <property type="protein sequence ID" value="NER15626.1"/>
    <property type="molecule type" value="Genomic_DNA"/>
</dbReference>
<evidence type="ECO:0000259" key="1">
    <source>
        <dbReference type="Pfam" id="PF01494"/>
    </source>
</evidence>
<gene>
    <name evidence="2" type="ORF">GWK10_00290</name>
</gene>
<organism evidence="2 3">
    <name type="scientific">Spongiivirga citrea</name>
    <dbReference type="NCBI Taxonomy" id="1481457"/>
    <lineage>
        <taxon>Bacteria</taxon>
        <taxon>Pseudomonadati</taxon>
        <taxon>Bacteroidota</taxon>
        <taxon>Flavobacteriia</taxon>
        <taxon>Flavobacteriales</taxon>
        <taxon>Flavobacteriaceae</taxon>
        <taxon>Spongiivirga</taxon>
    </lineage>
</organism>
<dbReference type="AlphaFoldDB" id="A0A6M0CCV4"/>
<dbReference type="PANTHER" id="PTHR42685">
    <property type="entry name" value="GERANYLGERANYL DIPHOSPHATE REDUCTASE"/>
    <property type="match status" value="1"/>
</dbReference>
<dbReference type="InterPro" id="IPR036188">
    <property type="entry name" value="FAD/NAD-bd_sf"/>
</dbReference>
<dbReference type="GO" id="GO:0071949">
    <property type="term" value="F:FAD binding"/>
    <property type="evidence" value="ECO:0007669"/>
    <property type="project" value="InterPro"/>
</dbReference>